<accession>A0A7C4ATK4</accession>
<feature type="transmembrane region" description="Helical" evidence="1">
    <location>
        <begin position="54"/>
        <end position="78"/>
    </location>
</feature>
<evidence type="ECO:0000256" key="1">
    <source>
        <dbReference type="SAM" id="Phobius"/>
    </source>
</evidence>
<feature type="transmembrane region" description="Helical" evidence="1">
    <location>
        <begin position="90"/>
        <end position="111"/>
    </location>
</feature>
<dbReference type="PANTHER" id="PTHR37309">
    <property type="entry name" value="SLR0284 PROTEIN"/>
    <property type="match status" value="1"/>
</dbReference>
<sequence length="140" mass="15052">MPGILIRWILMALAVLIVAKIVPGVSVDNTAAALLAAGVLGILNAFVRPALVILTLPLTLVTLGFFLLVINALLFWLVASLDFGLHVSGFWSAFFGALLLSIFSWLTSSIVRGGGGEKTVIVARWNEPVELRRGRGGRWE</sequence>
<evidence type="ECO:0000313" key="2">
    <source>
        <dbReference type="EMBL" id="HGH62298.1"/>
    </source>
</evidence>
<dbReference type="InterPro" id="IPR007165">
    <property type="entry name" value="Phage_holin_4_2"/>
</dbReference>
<protein>
    <submittedName>
        <fullName evidence="2">Phage holin family protein</fullName>
    </submittedName>
</protein>
<dbReference type="PANTHER" id="PTHR37309:SF1">
    <property type="entry name" value="SLR0284 PROTEIN"/>
    <property type="match status" value="1"/>
</dbReference>
<feature type="transmembrane region" description="Helical" evidence="1">
    <location>
        <begin position="29"/>
        <end position="47"/>
    </location>
</feature>
<organism evidence="2">
    <name type="scientific">Desulfomonile tiedjei</name>
    <dbReference type="NCBI Taxonomy" id="2358"/>
    <lineage>
        <taxon>Bacteria</taxon>
        <taxon>Pseudomonadati</taxon>
        <taxon>Thermodesulfobacteriota</taxon>
        <taxon>Desulfomonilia</taxon>
        <taxon>Desulfomonilales</taxon>
        <taxon>Desulfomonilaceae</taxon>
        <taxon>Desulfomonile</taxon>
    </lineage>
</organism>
<keyword evidence="1" id="KW-0472">Membrane</keyword>
<keyword evidence="1" id="KW-1133">Transmembrane helix</keyword>
<dbReference type="Pfam" id="PF04020">
    <property type="entry name" value="Phage_holin_4_2"/>
    <property type="match status" value="1"/>
</dbReference>
<keyword evidence="1" id="KW-0812">Transmembrane</keyword>
<reference evidence="2" key="1">
    <citation type="journal article" date="2020" name="mSystems">
        <title>Genome- and Community-Level Interaction Insights into Carbon Utilization and Element Cycling Functions of Hydrothermarchaeota in Hydrothermal Sediment.</title>
        <authorList>
            <person name="Zhou Z."/>
            <person name="Liu Y."/>
            <person name="Xu W."/>
            <person name="Pan J."/>
            <person name="Luo Z.H."/>
            <person name="Li M."/>
        </authorList>
    </citation>
    <scope>NUCLEOTIDE SEQUENCE [LARGE SCALE GENOMIC DNA]</scope>
    <source>
        <strain evidence="2">SpSt-769</strain>
    </source>
</reference>
<dbReference type="AlphaFoldDB" id="A0A7C4ATK4"/>
<gene>
    <name evidence="2" type="ORF">ENV54_13510</name>
</gene>
<comment type="caution">
    <text evidence="2">The sequence shown here is derived from an EMBL/GenBank/DDBJ whole genome shotgun (WGS) entry which is preliminary data.</text>
</comment>
<name>A0A7C4ATK4_9BACT</name>
<dbReference type="EMBL" id="DTGT01000442">
    <property type="protein sequence ID" value="HGH62298.1"/>
    <property type="molecule type" value="Genomic_DNA"/>
</dbReference>
<proteinExistence type="predicted"/>